<protein>
    <submittedName>
        <fullName evidence="1">Uncharacterized protein</fullName>
    </submittedName>
</protein>
<dbReference type="Proteomes" id="UP000051012">
    <property type="component" value="Unassembled WGS sequence"/>
</dbReference>
<evidence type="ECO:0000313" key="2">
    <source>
        <dbReference type="Proteomes" id="UP000051012"/>
    </source>
</evidence>
<evidence type="ECO:0000313" key="1">
    <source>
        <dbReference type="EMBL" id="KPJ72273.1"/>
    </source>
</evidence>
<dbReference type="AlphaFoldDB" id="A0A0S7YBT8"/>
<gene>
    <name evidence="1" type="ORF">AMJ52_06890</name>
</gene>
<accession>A0A0S7YBT8</accession>
<dbReference type="EMBL" id="LJNI01000086">
    <property type="protein sequence ID" value="KPJ72273.1"/>
    <property type="molecule type" value="Genomic_DNA"/>
</dbReference>
<sequence>MNCYSLNPSITLQYLRKGEGSIFLPYEEEGGTWTPPFPSGTVERKLDITCGLDYTIFYNFYIKVGFGKRFWYNYNHVSGDDKDDLQFSIALWAVL</sequence>
<comment type="caution">
    <text evidence="1">The sequence shown here is derived from an EMBL/GenBank/DDBJ whole genome shotgun (WGS) entry which is preliminary data.</text>
</comment>
<name>A0A0S7YBT8_UNCT6</name>
<proteinExistence type="predicted"/>
<organism evidence="1 2">
    <name type="scientific">candidate division TA06 bacterium DG_78</name>
    <dbReference type="NCBI Taxonomy" id="1703772"/>
    <lineage>
        <taxon>Bacteria</taxon>
        <taxon>Bacteria division TA06</taxon>
    </lineage>
</organism>
<reference evidence="1 2" key="1">
    <citation type="journal article" date="2015" name="Microbiome">
        <title>Genomic resolution of linkages in carbon, nitrogen, and sulfur cycling among widespread estuary sediment bacteria.</title>
        <authorList>
            <person name="Baker B.J."/>
            <person name="Lazar C.S."/>
            <person name="Teske A.P."/>
            <person name="Dick G.J."/>
        </authorList>
    </citation>
    <scope>NUCLEOTIDE SEQUENCE [LARGE SCALE GENOMIC DNA]</scope>
    <source>
        <strain evidence="1">DG_78</strain>
    </source>
</reference>